<accession>A0A562JX27</accession>
<reference evidence="6 7" key="1">
    <citation type="journal article" date="2015" name="Stand. Genomic Sci.">
        <title>Genomic Encyclopedia of Bacterial and Archaeal Type Strains, Phase III: the genomes of soil and plant-associated and newly described type strains.</title>
        <authorList>
            <person name="Whitman W.B."/>
            <person name="Woyke T."/>
            <person name="Klenk H.P."/>
            <person name="Zhou Y."/>
            <person name="Lilburn T.G."/>
            <person name="Beck B.J."/>
            <person name="De Vos P."/>
            <person name="Vandamme P."/>
            <person name="Eisen J.A."/>
            <person name="Garrity G."/>
            <person name="Hugenholtz P."/>
            <person name="Kyrpides N.C."/>
        </authorList>
    </citation>
    <scope>NUCLEOTIDE SEQUENCE [LARGE SCALE GENOMIC DNA]</scope>
    <source>
        <strain evidence="6 7">CGMCC 1.10115</strain>
    </source>
</reference>
<keyword evidence="3" id="KW-1015">Disulfide bond</keyword>
<evidence type="ECO:0000313" key="6">
    <source>
        <dbReference type="EMBL" id="TWH87738.1"/>
    </source>
</evidence>
<organism evidence="6 7">
    <name type="scientific">Cytobacillus oceanisediminis</name>
    <dbReference type="NCBI Taxonomy" id="665099"/>
    <lineage>
        <taxon>Bacteria</taxon>
        <taxon>Bacillati</taxon>
        <taxon>Bacillota</taxon>
        <taxon>Bacilli</taxon>
        <taxon>Bacillales</taxon>
        <taxon>Bacillaceae</taxon>
        <taxon>Cytobacillus</taxon>
    </lineage>
</organism>
<dbReference type="GO" id="GO:0042744">
    <property type="term" value="P:hydrogen peroxide catabolic process"/>
    <property type="evidence" value="ECO:0007669"/>
    <property type="project" value="TreeGrafter"/>
</dbReference>
<dbReference type="InterPro" id="IPR036249">
    <property type="entry name" value="Thioredoxin-like_sf"/>
</dbReference>
<dbReference type="EMBL" id="VLKI01000004">
    <property type="protein sequence ID" value="TWH87738.1"/>
    <property type="molecule type" value="Genomic_DNA"/>
</dbReference>
<keyword evidence="7" id="KW-1185">Reference proteome</keyword>
<dbReference type="AlphaFoldDB" id="A0A562JX27"/>
<dbReference type="Gene3D" id="3.40.30.10">
    <property type="entry name" value="Glutaredoxin"/>
    <property type="match status" value="1"/>
</dbReference>
<dbReference type="PANTHER" id="PTHR10681">
    <property type="entry name" value="THIOREDOXIN PEROXIDASE"/>
    <property type="match status" value="1"/>
</dbReference>
<dbReference type="Proteomes" id="UP000318667">
    <property type="component" value="Unassembled WGS sequence"/>
</dbReference>
<comment type="similarity">
    <text evidence="1">Belongs to the peroxiredoxin family. AhpC/Prx1 subfamily.</text>
</comment>
<dbReference type="GO" id="GO:0033554">
    <property type="term" value="P:cellular response to stress"/>
    <property type="evidence" value="ECO:0007669"/>
    <property type="project" value="TreeGrafter"/>
</dbReference>
<dbReference type="GO" id="GO:0005829">
    <property type="term" value="C:cytosol"/>
    <property type="evidence" value="ECO:0007669"/>
    <property type="project" value="TreeGrafter"/>
</dbReference>
<gene>
    <name evidence="6" type="ORF">IQ19_01985</name>
</gene>
<proteinExistence type="inferred from homology"/>
<dbReference type="OrthoDB" id="9812811at2"/>
<comment type="function">
    <text evidence="4">Thiol-specific peroxidase that catalyzes the reduction of hydrogen peroxide and organic hydroperoxides to water and alcohols, respectively. Plays a role in cell protection against oxidative stress by detoxifying peroxides.</text>
</comment>
<evidence type="ECO:0000259" key="5">
    <source>
        <dbReference type="Pfam" id="PF00578"/>
    </source>
</evidence>
<dbReference type="PANTHER" id="PTHR10681:SF128">
    <property type="entry name" value="THIOREDOXIN-DEPENDENT PEROXIDE REDUCTASE, MITOCHONDRIAL"/>
    <property type="match status" value="1"/>
</dbReference>
<name>A0A562JX27_9BACI</name>
<sequence length="62" mass="6963">MVNEFNAAVAASPTVFCASRGDRAPVFTADAIIDNQIKKINLENYKGKWVLLFFYPSDFTFV</sequence>
<evidence type="ECO:0000256" key="4">
    <source>
        <dbReference type="ARBA" id="ARBA00037420"/>
    </source>
</evidence>
<dbReference type="InterPro" id="IPR000866">
    <property type="entry name" value="AhpC/TSA"/>
</dbReference>
<dbReference type="GO" id="GO:0006979">
    <property type="term" value="P:response to oxidative stress"/>
    <property type="evidence" value="ECO:0007669"/>
    <property type="project" value="TreeGrafter"/>
</dbReference>
<dbReference type="SUPFAM" id="SSF52833">
    <property type="entry name" value="Thioredoxin-like"/>
    <property type="match status" value="1"/>
</dbReference>
<protein>
    <submittedName>
        <fullName evidence="6">Peroxiredoxin (Alkyl hydroperoxide reductase subunit C)</fullName>
    </submittedName>
</protein>
<evidence type="ECO:0000313" key="7">
    <source>
        <dbReference type="Proteomes" id="UP000318667"/>
    </source>
</evidence>
<dbReference type="InterPro" id="IPR050217">
    <property type="entry name" value="Peroxiredoxin"/>
</dbReference>
<evidence type="ECO:0000256" key="2">
    <source>
        <dbReference type="ARBA" id="ARBA00023002"/>
    </source>
</evidence>
<comment type="caution">
    <text evidence="6">The sequence shown here is derived from an EMBL/GenBank/DDBJ whole genome shotgun (WGS) entry which is preliminary data.</text>
</comment>
<feature type="domain" description="Alkyl hydroperoxide reductase subunit C/ Thiol specific antioxidant" evidence="5">
    <location>
        <begin position="21"/>
        <end position="62"/>
    </location>
</feature>
<keyword evidence="2" id="KW-0560">Oxidoreductase</keyword>
<evidence type="ECO:0000256" key="1">
    <source>
        <dbReference type="ARBA" id="ARBA00009796"/>
    </source>
</evidence>
<dbReference type="Pfam" id="PF00578">
    <property type="entry name" value="AhpC-TSA"/>
    <property type="match status" value="1"/>
</dbReference>
<dbReference type="GO" id="GO:0008379">
    <property type="term" value="F:thioredoxin peroxidase activity"/>
    <property type="evidence" value="ECO:0007669"/>
    <property type="project" value="TreeGrafter"/>
</dbReference>
<dbReference type="GO" id="GO:0045454">
    <property type="term" value="P:cell redox homeostasis"/>
    <property type="evidence" value="ECO:0007669"/>
    <property type="project" value="TreeGrafter"/>
</dbReference>
<evidence type="ECO:0000256" key="3">
    <source>
        <dbReference type="ARBA" id="ARBA00023157"/>
    </source>
</evidence>